<name>A0A9X3EB45_9GAMM</name>
<protein>
    <submittedName>
        <fullName evidence="1">Uncharacterized protein</fullName>
    </submittedName>
</protein>
<evidence type="ECO:0000313" key="2">
    <source>
        <dbReference type="Proteomes" id="UP001150830"/>
    </source>
</evidence>
<dbReference type="EMBL" id="JAPNOA010000016">
    <property type="protein sequence ID" value="MCY0964293.1"/>
    <property type="molecule type" value="Genomic_DNA"/>
</dbReference>
<gene>
    <name evidence="1" type="ORF">OUO13_03775</name>
</gene>
<evidence type="ECO:0000313" key="1">
    <source>
        <dbReference type="EMBL" id="MCY0964293.1"/>
    </source>
</evidence>
<proteinExistence type="predicted"/>
<dbReference type="AlphaFoldDB" id="A0A9X3EB45"/>
<accession>A0A9X3EB45</accession>
<dbReference type="Proteomes" id="UP001150830">
    <property type="component" value="Unassembled WGS sequence"/>
</dbReference>
<comment type="caution">
    <text evidence="1">The sequence shown here is derived from an EMBL/GenBank/DDBJ whole genome shotgun (WGS) entry which is preliminary data.</text>
</comment>
<dbReference type="RefSeq" id="WP_283172510.1">
    <property type="nucleotide sequence ID" value="NZ_JAPNOA010000016.1"/>
</dbReference>
<reference evidence="1" key="1">
    <citation type="submission" date="2022-11" db="EMBL/GenBank/DDBJ databases">
        <title>Parathalassolutuus dongxingensis gen. nov., sp. nov., a novel member of family Oceanospirillaceae isolated from a coastal shrimp pond in Guangxi, China.</title>
        <authorList>
            <person name="Chen H."/>
        </authorList>
    </citation>
    <scope>NUCLEOTIDE SEQUENCE</scope>
    <source>
        <strain evidence="1">G-43</strain>
    </source>
</reference>
<sequence>MKNTTSMNSSAHSALAAAALLSGRDLVAQVAYWQFGFGYFYFSQEPGCH</sequence>
<keyword evidence="2" id="KW-1185">Reference proteome</keyword>
<organism evidence="1 2">
    <name type="scientific">Parathalassolituus penaei</name>
    <dbReference type="NCBI Taxonomy" id="2997323"/>
    <lineage>
        <taxon>Bacteria</taxon>
        <taxon>Pseudomonadati</taxon>
        <taxon>Pseudomonadota</taxon>
        <taxon>Gammaproteobacteria</taxon>
        <taxon>Oceanospirillales</taxon>
        <taxon>Oceanospirillaceae</taxon>
        <taxon>Parathalassolituus</taxon>
    </lineage>
</organism>